<gene>
    <name evidence="1" type="ORF">EPA93_17545</name>
</gene>
<name>A0A4P6JQJ0_KTERU</name>
<keyword evidence="2" id="KW-1185">Reference proteome</keyword>
<reference evidence="1 2" key="1">
    <citation type="submission" date="2019-01" db="EMBL/GenBank/DDBJ databases">
        <title>Ktedonosporobacter rubrisoli SCAWS-G2.</title>
        <authorList>
            <person name="Huang Y."/>
            <person name="Yan B."/>
        </authorList>
    </citation>
    <scope>NUCLEOTIDE SEQUENCE [LARGE SCALE GENOMIC DNA]</scope>
    <source>
        <strain evidence="1 2">SCAWS-G2</strain>
    </source>
</reference>
<dbReference type="Proteomes" id="UP000290365">
    <property type="component" value="Chromosome"/>
</dbReference>
<dbReference type="KEGG" id="kbs:EPA93_17545"/>
<dbReference type="RefSeq" id="WP_129888751.1">
    <property type="nucleotide sequence ID" value="NZ_CP035758.1"/>
</dbReference>
<evidence type="ECO:0000313" key="2">
    <source>
        <dbReference type="Proteomes" id="UP000290365"/>
    </source>
</evidence>
<evidence type="ECO:0000313" key="1">
    <source>
        <dbReference type="EMBL" id="QBD77697.1"/>
    </source>
</evidence>
<protein>
    <submittedName>
        <fullName evidence="1">Uncharacterized protein</fullName>
    </submittedName>
</protein>
<accession>A0A4P6JQJ0</accession>
<sequence length="70" mass="7445">MSFDNKEHDEILSMNSFDVSVEELERRLELAAAVVHPDYPCGANACAGYSGPCGANACVGDIWPCLANIG</sequence>
<proteinExistence type="predicted"/>
<dbReference type="AlphaFoldDB" id="A0A4P6JQJ0"/>
<dbReference type="EMBL" id="CP035758">
    <property type="protein sequence ID" value="QBD77697.1"/>
    <property type="molecule type" value="Genomic_DNA"/>
</dbReference>
<organism evidence="1 2">
    <name type="scientific">Ktedonosporobacter rubrisoli</name>
    <dbReference type="NCBI Taxonomy" id="2509675"/>
    <lineage>
        <taxon>Bacteria</taxon>
        <taxon>Bacillati</taxon>
        <taxon>Chloroflexota</taxon>
        <taxon>Ktedonobacteria</taxon>
        <taxon>Ktedonobacterales</taxon>
        <taxon>Ktedonosporobacteraceae</taxon>
        <taxon>Ktedonosporobacter</taxon>
    </lineage>
</organism>